<evidence type="ECO:0000313" key="4">
    <source>
        <dbReference type="Proteomes" id="UP000610966"/>
    </source>
</evidence>
<feature type="domain" description="UbiC transcription regulator-associated" evidence="2">
    <location>
        <begin position="34"/>
        <end position="174"/>
    </location>
</feature>
<dbReference type="PANTHER" id="PTHR44846">
    <property type="entry name" value="MANNOSYL-D-GLYCERATE TRANSPORT/METABOLISM SYSTEM REPRESSOR MNGR-RELATED"/>
    <property type="match status" value="1"/>
</dbReference>
<proteinExistence type="predicted"/>
<name>A0A8J3W1E9_9ACTN</name>
<dbReference type="AlphaFoldDB" id="A0A8J3W1E9"/>
<dbReference type="RefSeq" id="WP_204018329.1">
    <property type="nucleotide sequence ID" value="NZ_BOOG01000059.1"/>
</dbReference>
<dbReference type="InterPro" id="IPR050679">
    <property type="entry name" value="Bact_HTH_transcr_reg"/>
</dbReference>
<protein>
    <recommendedName>
        <fullName evidence="2">UbiC transcription regulator-associated domain-containing protein</fullName>
    </recommendedName>
</protein>
<feature type="region of interest" description="Disordered" evidence="1">
    <location>
        <begin position="1"/>
        <end position="40"/>
    </location>
</feature>
<dbReference type="EMBL" id="BOOG01000059">
    <property type="protein sequence ID" value="GIH72677.1"/>
    <property type="molecule type" value="Genomic_DNA"/>
</dbReference>
<accession>A0A8J3W1E9</accession>
<dbReference type="SMART" id="SM00866">
    <property type="entry name" value="UTRA"/>
    <property type="match status" value="1"/>
</dbReference>
<dbReference type="Gene3D" id="3.40.1410.10">
    <property type="entry name" value="Chorismate lyase-like"/>
    <property type="match status" value="1"/>
</dbReference>
<dbReference type="Pfam" id="PF07702">
    <property type="entry name" value="UTRA"/>
    <property type="match status" value="1"/>
</dbReference>
<dbReference type="GO" id="GO:0045892">
    <property type="term" value="P:negative regulation of DNA-templated transcription"/>
    <property type="evidence" value="ECO:0007669"/>
    <property type="project" value="TreeGrafter"/>
</dbReference>
<dbReference type="InterPro" id="IPR028978">
    <property type="entry name" value="Chorismate_lyase_/UTRA_dom_sf"/>
</dbReference>
<reference evidence="3" key="1">
    <citation type="submission" date="2021-01" db="EMBL/GenBank/DDBJ databases">
        <title>Whole genome shotgun sequence of Sphaerimonospora thailandensis NBRC 107569.</title>
        <authorList>
            <person name="Komaki H."/>
            <person name="Tamura T."/>
        </authorList>
    </citation>
    <scope>NUCLEOTIDE SEQUENCE</scope>
    <source>
        <strain evidence="3">NBRC 107569</strain>
    </source>
</reference>
<evidence type="ECO:0000259" key="2">
    <source>
        <dbReference type="SMART" id="SM00866"/>
    </source>
</evidence>
<keyword evidence="4" id="KW-1185">Reference proteome</keyword>
<comment type="caution">
    <text evidence="3">The sequence shown here is derived from an EMBL/GenBank/DDBJ whole genome shotgun (WGS) entry which is preliminary data.</text>
</comment>
<dbReference type="Proteomes" id="UP000610966">
    <property type="component" value="Unassembled WGS sequence"/>
</dbReference>
<dbReference type="GO" id="GO:0003677">
    <property type="term" value="F:DNA binding"/>
    <property type="evidence" value="ECO:0007669"/>
    <property type="project" value="InterPro"/>
</dbReference>
<gene>
    <name evidence="3" type="ORF">Mth01_49300</name>
</gene>
<dbReference type="InterPro" id="IPR011663">
    <property type="entry name" value="UTRA"/>
</dbReference>
<dbReference type="PANTHER" id="PTHR44846:SF17">
    <property type="entry name" value="GNTR-FAMILY TRANSCRIPTIONAL REGULATOR"/>
    <property type="match status" value="1"/>
</dbReference>
<evidence type="ECO:0000256" key="1">
    <source>
        <dbReference type="SAM" id="MobiDB-lite"/>
    </source>
</evidence>
<organism evidence="3 4">
    <name type="scientific">Sphaerimonospora thailandensis</name>
    <dbReference type="NCBI Taxonomy" id="795644"/>
    <lineage>
        <taxon>Bacteria</taxon>
        <taxon>Bacillati</taxon>
        <taxon>Actinomycetota</taxon>
        <taxon>Actinomycetes</taxon>
        <taxon>Streptosporangiales</taxon>
        <taxon>Streptosporangiaceae</taxon>
        <taxon>Sphaerimonospora</taxon>
    </lineage>
</organism>
<evidence type="ECO:0000313" key="3">
    <source>
        <dbReference type="EMBL" id="GIH72677.1"/>
    </source>
</evidence>
<dbReference type="SUPFAM" id="SSF64288">
    <property type="entry name" value="Chorismate lyase-like"/>
    <property type="match status" value="1"/>
</dbReference>
<sequence length="183" mass="19962">MDPLRSKKTNGGTARRPTVEAYKNEHGDAASARQQGHQTQEVSLVEADEHVSTALGLPPGTTVYERARVMTRDGVPTHTVTSYYRVEDVEDTSLVDPAPGIAGPGGGFRVLTDRGLDPHEITEDLNARMPTADETLLLELPPGEPVVEVRHTTRTAEGQVIEYARGVHAASRFMWSYTFAIPD</sequence>